<reference evidence="3 4" key="3">
    <citation type="submission" date="2019-11" db="EMBL/GenBank/DDBJ databases">
        <title>Type strains purchased from KCTC, JCM and DSMZ.</title>
        <authorList>
            <person name="Lu H."/>
        </authorList>
    </citation>
    <scope>NUCLEOTIDE SEQUENCE [LARGE SCALE GENOMIC DNA]</scope>
    <source>
        <strain evidence="3 4">KCTC 52429</strain>
    </source>
</reference>
<dbReference type="RefSeq" id="WP_155469620.1">
    <property type="nucleotide sequence ID" value="NZ_BMKG01000002.1"/>
</dbReference>
<dbReference type="SUPFAM" id="SSF53756">
    <property type="entry name" value="UDP-Glycosyltransferase/glycogen phosphorylase"/>
    <property type="match status" value="1"/>
</dbReference>
<dbReference type="OrthoDB" id="9805366at2"/>
<name>A0A6I3SVJ4_9BURK</name>
<dbReference type="GO" id="GO:0016758">
    <property type="term" value="F:hexosyltransferase activity"/>
    <property type="evidence" value="ECO:0007669"/>
    <property type="project" value="UniProtKB-ARBA"/>
</dbReference>
<comment type="caution">
    <text evidence="3">The sequence shown here is derived from an EMBL/GenBank/DDBJ whole genome shotgun (WGS) entry which is preliminary data.</text>
</comment>
<proteinExistence type="predicted"/>
<dbReference type="PANTHER" id="PTHR48050:SF13">
    <property type="entry name" value="STEROL 3-BETA-GLUCOSYLTRANSFERASE UGT80A2"/>
    <property type="match status" value="1"/>
</dbReference>
<protein>
    <submittedName>
        <fullName evidence="2">Glucosyltransferase</fullName>
    </submittedName>
</protein>
<dbReference type="Gene3D" id="3.40.50.2000">
    <property type="entry name" value="Glycogen Phosphorylase B"/>
    <property type="match status" value="2"/>
</dbReference>
<dbReference type="AlphaFoldDB" id="A0A6I3SVJ4"/>
<dbReference type="CDD" id="cd03784">
    <property type="entry name" value="GT1_Gtf-like"/>
    <property type="match status" value="1"/>
</dbReference>
<evidence type="ECO:0000313" key="4">
    <source>
        <dbReference type="Proteomes" id="UP000430634"/>
    </source>
</evidence>
<keyword evidence="5" id="KW-1185">Reference proteome</keyword>
<feature type="domain" description="Erythromycin biosynthesis protein CIII-like C-terminal" evidence="1">
    <location>
        <begin position="306"/>
        <end position="402"/>
    </location>
</feature>
<dbReference type="FunFam" id="3.40.50.2000:FF:000009">
    <property type="entry name" value="Sterol 3-beta-glucosyltransferase UGT80A2"/>
    <property type="match status" value="1"/>
</dbReference>
<reference evidence="2" key="4">
    <citation type="submission" date="2024-05" db="EMBL/GenBank/DDBJ databases">
        <authorList>
            <person name="Sun Q."/>
            <person name="Zhou Y."/>
        </authorList>
    </citation>
    <scope>NUCLEOTIDE SEQUENCE</scope>
    <source>
        <strain evidence="2">CGMCC 1.15931</strain>
    </source>
</reference>
<organism evidence="3 4">
    <name type="scientific">Pseudoduganella buxea</name>
    <dbReference type="NCBI Taxonomy" id="1949069"/>
    <lineage>
        <taxon>Bacteria</taxon>
        <taxon>Pseudomonadati</taxon>
        <taxon>Pseudomonadota</taxon>
        <taxon>Betaproteobacteria</taxon>
        <taxon>Burkholderiales</taxon>
        <taxon>Oxalobacteraceae</taxon>
        <taxon>Telluria group</taxon>
        <taxon>Pseudoduganella</taxon>
    </lineage>
</organism>
<dbReference type="Proteomes" id="UP000622638">
    <property type="component" value="Unassembled WGS sequence"/>
</dbReference>
<dbReference type="InterPro" id="IPR050426">
    <property type="entry name" value="Glycosyltransferase_28"/>
</dbReference>
<dbReference type="GO" id="GO:0008194">
    <property type="term" value="F:UDP-glycosyltransferase activity"/>
    <property type="evidence" value="ECO:0007669"/>
    <property type="project" value="InterPro"/>
</dbReference>
<dbReference type="GO" id="GO:0017000">
    <property type="term" value="P:antibiotic biosynthetic process"/>
    <property type="evidence" value="ECO:0007669"/>
    <property type="project" value="UniProtKB-ARBA"/>
</dbReference>
<dbReference type="InterPro" id="IPR002213">
    <property type="entry name" value="UDP_glucos_trans"/>
</dbReference>
<gene>
    <name evidence="2" type="ORF">GCM10011572_05750</name>
    <name evidence="3" type="ORF">GM672_06030</name>
</gene>
<dbReference type="EMBL" id="WNKZ01000010">
    <property type="protein sequence ID" value="MTV52292.1"/>
    <property type="molecule type" value="Genomic_DNA"/>
</dbReference>
<accession>A0A6I3SVJ4</accession>
<evidence type="ECO:0000313" key="2">
    <source>
        <dbReference type="EMBL" id="GGB86631.1"/>
    </source>
</evidence>
<evidence type="ECO:0000313" key="3">
    <source>
        <dbReference type="EMBL" id="MTV52292.1"/>
    </source>
</evidence>
<dbReference type="InterPro" id="IPR010610">
    <property type="entry name" value="EryCIII-like_C"/>
</dbReference>
<reference evidence="2" key="1">
    <citation type="journal article" date="2014" name="Int. J. Syst. Evol. Microbiol.">
        <title>Complete genome of a new Firmicutes species belonging to the dominant human colonic microbiota ('Ruminococcus bicirculans') reveals two chromosomes and a selective capacity to utilize plant glucans.</title>
        <authorList>
            <consortium name="NISC Comparative Sequencing Program"/>
            <person name="Wegmann U."/>
            <person name="Louis P."/>
            <person name="Goesmann A."/>
            <person name="Henrissat B."/>
            <person name="Duncan S.H."/>
            <person name="Flint H.J."/>
        </authorList>
    </citation>
    <scope>NUCLEOTIDE SEQUENCE</scope>
    <source>
        <strain evidence="2">CGMCC 1.15931</strain>
    </source>
</reference>
<reference evidence="5" key="2">
    <citation type="journal article" date="2019" name="Int. J. Syst. Evol. Microbiol.">
        <title>The Global Catalogue of Microorganisms (GCM) 10K type strain sequencing project: providing services to taxonomists for standard genome sequencing and annotation.</title>
        <authorList>
            <consortium name="The Broad Institute Genomics Platform"/>
            <consortium name="The Broad Institute Genome Sequencing Center for Infectious Disease"/>
            <person name="Wu L."/>
            <person name="Ma J."/>
        </authorList>
    </citation>
    <scope>NUCLEOTIDE SEQUENCE [LARGE SCALE GENOMIC DNA]</scope>
    <source>
        <strain evidence="5">CGMCC 1.15931</strain>
    </source>
</reference>
<dbReference type="Proteomes" id="UP000430634">
    <property type="component" value="Unassembled WGS sequence"/>
</dbReference>
<dbReference type="Pfam" id="PF06722">
    <property type="entry name" value="EryCIII-like_C"/>
    <property type="match status" value="1"/>
</dbReference>
<dbReference type="EMBL" id="BMKG01000002">
    <property type="protein sequence ID" value="GGB86631.1"/>
    <property type="molecule type" value="Genomic_DNA"/>
</dbReference>
<evidence type="ECO:0000313" key="5">
    <source>
        <dbReference type="Proteomes" id="UP000622638"/>
    </source>
</evidence>
<dbReference type="PANTHER" id="PTHR48050">
    <property type="entry name" value="STEROL 3-BETA-GLUCOSYLTRANSFERASE"/>
    <property type="match status" value="1"/>
</dbReference>
<evidence type="ECO:0000259" key="1">
    <source>
        <dbReference type="Pfam" id="PF06722"/>
    </source>
</evidence>
<sequence>MKIGLQTWGSHGDMRPFLALAHGLRVAGHDVTLVISTFDGAAYAGTGAALGVTVRVLAFPDMAPDQAVRMTRDIYRTADPMRQVEAILRLGMAPVEDELFAAARALCADCDLVIGHHFLYPLQTAAEQAGCPYVSVFLSHAGVPSAFGHPLGDFGRTGNRLLWWLTRRAFNRVLKPWPDRLRQRAGMAPAADMVDLWMSPSLTLVGVSPTICARQPDWPDTVQVCGFLDMPNIDVEGAIAPALAGFLAAGEAPIYMTLGSWTPGDTDEQRATLQLLTEAARLAGCRAIIQGPSWQDCGFMADERILYVNAAPHHAIFPRCRAILHHGGAGTTQAATLAGRPSIVVAHIGEQEHWGKELRRLGVAGKPVKRRSTSARQLARKIKDVLASPAMAARAETVGAAMRQEDGVAAAVALIERRFGGAGYPVPDA</sequence>